<evidence type="ECO:0000313" key="4">
    <source>
        <dbReference type="Proteomes" id="UP000245124"/>
    </source>
</evidence>
<dbReference type="InterPro" id="IPR019251">
    <property type="entry name" value="DUF2231_TM"/>
</dbReference>
<keyword evidence="1" id="KW-0812">Transmembrane</keyword>
<keyword evidence="1" id="KW-0472">Membrane</keyword>
<dbReference type="Proteomes" id="UP000245124">
    <property type="component" value="Unassembled WGS sequence"/>
</dbReference>
<protein>
    <recommendedName>
        <fullName evidence="2">DUF2231 domain-containing protein</fullName>
    </recommendedName>
</protein>
<evidence type="ECO:0000256" key="1">
    <source>
        <dbReference type="SAM" id="Phobius"/>
    </source>
</evidence>
<feature type="transmembrane region" description="Helical" evidence="1">
    <location>
        <begin position="20"/>
        <end position="41"/>
    </location>
</feature>
<reference evidence="3 4" key="1">
    <citation type="submission" date="2017-06" db="EMBL/GenBank/DDBJ databases">
        <title>Genome sequencing of cyanobaciteial culture collection at National Institute for Environmental Studies (NIES).</title>
        <authorList>
            <person name="Hirose Y."/>
            <person name="Shimura Y."/>
            <person name="Fujisawa T."/>
            <person name="Nakamura Y."/>
            <person name="Kawachi M."/>
        </authorList>
    </citation>
    <scope>NUCLEOTIDE SEQUENCE [LARGE SCALE GENOMIC DNA]</scope>
    <source>
        <strain evidence="3 4">NIES-4072</strain>
    </source>
</reference>
<gene>
    <name evidence="3" type="ORF">NIES4072_36460</name>
</gene>
<feature type="transmembrane region" description="Helical" evidence="1">
    <location>
        <begin position="91"/>
        <end position="109"/>
    </location>
</feature>
<dbReference type="Pfam" id="PF09990">
    <property type="entry name" value="DUF2231"/>
    <property type="match status" value="1"/>
</dbReference>
<dbReference type="EMBL" id="BDUD01000001">
    <property type="protein sequence ID" value="GBG19977.1"/>
    <property type="molecule type" value="Genomic_DNA"/>
</dbReference>
<dbReference type="AlphaFoldDB" id="A0A2R5FMF9"/>
<accession>A0A2R5FMF9</accession>
<sequence length="164" mass="18272">MSALPLNSQNLPYPDPLHPIIVHFVIAMVFFSFFCDVVGYFTRNVRLFEVSFWNMFVAAIAIFLAIIFGQFEAGLAQAQKAAQSTLNYHTVLGWSLGAIVAAIAAWRFVIRNRSTRKVPPAYLGAATFLVCLVFLQVYLGSKLFWVYGLHVEPVVQALKQGVSP</sequence>
<dbReference type="RefSeq" id="WP_109009699.1">
    <property type="nucleotide sequence ID" value="NZ_BDUD01000001.1"/>
</dbReference>
<keyword evidence="4" id="KW-1185">Reference proteome</keyword>
<keyword evidence="1" id="KW-1133">Transmembrane helix</keyword>
<organism evidence="3 4">
    <name type="scientific">Nostoc commune NIES-4072</name>
    <dbReference type="NCBI Taxonomy" id="2005467"/>
    <lineage>
        <taxon>Bacteria</taxon>
        <taxon>Bacillati</taxon>
        <taxon>Cyanobacteriota</taxon>
        <taxon>Cyanophyceae</taxon>
        <taxon>Nostocales</taxon>
        <taxon>Nostocaceae</taxon>
        <taxon>Nostoc</taxon>
    </lineage>
</organism>
<evidence type="ECO:0000259" key="2">
    <source>
        <dbReference type="Pfam" id="PF09990"/>
    </source>
</evidence>
<dbReference type="OrthoDB" id="511427at2"/>
<feature type="transmembrane region" description="Helical" evidence="1">
    <location>
        <begin position="53"/>
        <end position="71"/>
    </location>
</feature>
<comment type="caution">
    <text evidence="3">The sequence shown here is derived from an EMBL/GenBank/DDBJ whole genome shotgun (WGS) entry which is preliminary data.</text>
</comment>
<feature type="transmembrane region" description="Helical" evidence="1">
    <location>
        <begin position="121"/>
        <end position="139"/>
    </location>
</feature>
<proteinExistence type="predicted"/>
<name>A0A2R5FMF9_NOSCO</name>
<evidence type="ECO:0000313" key="3">
    <source>
        <dbReference type="EMBL" id="GBG19977.1"/>
    </source>
</evidence>
<feature type="domain" description="DUF2231" evidence="2">
    <location>
        <begin position="15"/>
        <end position="152"/>
    </location>
</feature>